<dbReference type="InParanoid" id="A0A2H3DZQ7"/>
<name>A0A2H3DZQ7_ARMGA</name>
<dbReference type="STRING" id="47427.A0A2H3DZQ7"/>
<keyword evidence="2" id="KW-1185">Reference proteome</keyword>
<sequence length="413" mass="47145">RRVLNVEHADDGALWSTSPTGIQFHCDDYGPWTRRKGLLINYGKNKALIFGKRPREIPTITLLDTPIEWTDDTRFLGIVFCSTAMDIFRSHSIQLAKKALRVCNVTFAMERFLGDIHPRTGLSIYSVRVDSVLTYGAQIVVVTADSTLRHLEKVQVAFLRRLLHVHKRSMTTVLFSAIRYRRLILAMRYLLHLLAERSSSKLAPFGLDACIELRRLGKRNWLTDIATVLGHLYHPILININELLSPDRVHELITTVDHMWKDELVDIITGSPTTSLLAHRFVLSQASSAVFRPYLDVRIPAHRVALTRALTGTHDLAIERGKWVGLARQWRLCRMCNDDVEDVIHVLFMCNHGAAVQLRQPFLNTTLSSFPALSGLNSPESLFHRMIESKDLTEPTARFVYNMFSLWKSVPLF</sequence>
<feature type="non-terminal residue" evidence="1">
    <location>
        <position position="1"/>
    </location>
</feature>
<evidence type="ECO:0008006" key="3">
    <source>
        <dbReference type="Google" id="ProtNLM"/>
    </source>
</evidence>
<organism evidence="1 2">
    <name type="scientific">Armillaria gallica</name>
    <name type="common">Bulbous honey fungus</name>
    <name type="synonym">Armillaria bulbosa</name>
    <dbReference type="NCBI Taxonomy" id="47427"/>
    <lineage>
        <taxon>Eukaryota</taxon>
        <taxon>Fungi</taxon>
        <taxon>Dikarya</taxon>
        <taxon>Basidiomycota</taxon>
        <taxon>Agaricomycotina</taxon>
        <taxon>Agaricomycetes</taxon>
        <taxon>Agaricomycetidae</taxon>
        <taxon>Agaricales</taxon>
        <taxon>Marasmiineae</taxon>
        <taxon>Physalacriaceae</taxon>
        <taxon>Armillaria</taxon>
    </lineage>
</organism>
<dbReference type="Proteomes" id="UP000217790">
    <property type="component" value="Unassembled WGS sequence"/>
</dbReference>
<evidence type="ECO:0000313" key="1">
    <source>
        <dbReference type="EMBL" id="PBK93793.1"/>
    </source>
</evidence>
<dbReference type="OMA" id="NERICKN"/>
<accession>A0A2H3DZQ7</accession>
<dbReference type="AlphaFoldDB" id="A0A2H3DZQ7"/>
<proteinExistence type="predicted"/>
<evidence type="ECO:0000313" key="2">
    <source>
        <dbReference type="Proteomes" id="UP000217790"/>
    </source>
</evidence>
<dbReference type="OrthoDB" id="3065006at2759"/>
<dbReference type="EMBL" id="KZ293655">
    <property type="protein sequence ID" value="PBK93793.1"/>
    <property type="molecule type" value="Genomic_DNA"/>
</dbReference>
<gene>
    <name evidence="1" type="ORF">ARMGADRAFT_928412</name>
</gene>
<reference evidence="2" key="1">
    <citation type="journal article" date="2017" name="Nat. Ecol. Evol.">
        <title>Genome expansion and lineage-specific genetic innovations in the forest pathogenic fungi Armillaria.</title>
        <authorList>
            <person name="Sipos G."/>
            <person name="Prasanna A.N."/>
            <person name="Walter M.C."/>
            <person name="O'Connor E."/>
            <person name="Balint B."/>
            <person name="Krizsan K."/>
            <person name="Kiss B."/>
            <person name="Hess J."/>
            <person name="Varga T."/>
            <person name="Slot J."/>
            <person name="Riley R."/>
            <person name="Boka B."/>
            <person name="Rigling D."/>
            <person name="Barry K."/>
            <person name="Lee J."/>
            <person name="Mihaltcheva S."/>
            <person name="LaButti K."/>
            <person name="Lipzen A."/>
            <person name="Waldron R."/>
            <person name="Moloney N.M."/>
            <person name="Sperisen C."/>
            <person name="Kredics L."/>
            <person name="Vagvoelgyi C."/>
            <person name="Patrignani A."/>
            <person name="Fitzpatrick D."/>
            <person name="Nagy I."/>
            <person name="Doyle S."/>
            <person name="Anderson J.B."/>
            <person name="Grigoriev I.V."/>
            <person name="Gueldener U."/>
            <person name="Muensterkoetter M."/>
            <person name="Nagy L.G."/>
        </authorList>
    </citation>
    <scope>NUCLEOTIDE SEQUENCE [LARGE SCALE GENOMIC DNA]</scope>
    <source>
        <strain evidence="2">Ar21-2</strain>
    </source>
</reference>
<protein>
    <recommendedName>
        <fullName evidence="3">Reverse transcriptase zinc-binding domain-containing protein</fullName>
    </recommendedName>
</protein>